<name>A0A934SLU2_9MICO</name>
<dbReference type="SUPFAM" id="SSF56112">
    <property type="entry name" value="Protein kinase-like (PK-like)"/>
    <property type="match status" value="1"/>
</dbReference>
<protein>
    <submittedName>
        <fullName evidence="8">Serine/threonine protein kinase</fullName>
    </submittedName>
</protein>
<dbReference type="CDD" id="cd14014">
    <property type="entry name" value="STKc_PknB_like"/>
    <property type="match status" value="1"/>
</dbReference>
<gene>
    <name evidence="8" type="ORF">IV501_08775</name>
</gene>
<comment type="caution">
    <text evidence="8">The sequence shown here is derived from an EMBL/GenBank/DDBJ whole genome shotgun (WGS) entry which is preliminary data.</text>
</comment>
<dbReference type="Proteomes" id="UP000636458">
    <property type="component" value="Unassembled WGS sequence"/>
</dbReference>
<feature type="compositionally biased region" description="Basic and acidic residues" evidence="6">
    <location>
        <begin position="435"/>
        <end position="447"/>
    </location>
</feature>
<keyword evidence="3 8" id="KW-0418">Kinase</keyword>
<dbReference type="EMBL" id="JAEPES010000003">
    <property type="protein sequence ID" value="MBK4347724.1"/>
    <property type="molecule type" value="Genomic_DNA"/>
</dbReference>
<dbReference type="PROSITE" id="PS50011">
    <property type="entry name" value="PROTEIN_KINASE_DOM"/>
    <property type="match status" value="1"/>
</dbReference>
<dbReference type="InterPro" id="IPR008271">
    <property type="entry name" value="Ser/Thr_kinase_AS"/>
</dbReference>
<dbReference type="InterPro" id="IPR017441">
    <property type="entry name" value="Protein_kinase_ATP_BS"/>
</dbReference>
<dbReference type="Gene3D" id="1.10.510.10">
    <property type="entry name" value="Transferase(Phosphotransferase) domain 1"/>
    <property type="match status" value="1"/>
</dbReference>
<dbReference type="Gene3D" id="3.30.200.20">
    <property type="entry name" value="Phosphorylase Kinase, domain 1"/>
    <property type="match status" value="1"/>
</dbReference>
<organism evidence="8 9">
    <name type="scientific">Lacisediminihabitans changchengi</name>
    <dbReference type="NCBI Taxonomy" id="2787634"/>
    <lineage>
        <taxon>Bacteria</taxon>
        <taxon>Bacillati</taxon>
        <taxon>Actinomycetota</taxon>
        <taxon>Actinomycetes</taxon>
        <taxon>Micrococcales</taxon>
        <taxon>Microbacteriaceae</taxon>
        <taxon>Lacisediminihabitans</taxon>
    </lineage>
</organism>
<evidence type="ECO:0000256" key="3">
    <source>
        <dbReference type="ARBA" id="ARBA00022777"/>
    </source>
</evidence>
<dbReference type="PROSITE" id="PS00107">
    <property type="entry name" value="PROTEIN_KINASE_ATP"/>
    <property type="match status" value="1"/>
</dbReference>
<feature type="region of interest" description="Disordered" evidence="6">
    <location>
        <begin position="412"/>
        <end position="447"/>
    </location>
</feature>
<keyword evidence="2 5" id="KW-0547">Nucleotide-binding</keyword>
<feature type="compositionally biased region" description="Polar residues" evidence="6">
    <location>
        <begin position="413"/>
        <end position="429"/>
    </location>
</feature>
<evidence type="ECO:0000313" key="8">
    <source>
        <dbReference type="EMBL" id="MBK4347724.1"/>
    </source>
</evidence>
<keyword evidence="8" id="KW-0723">Serine/threonine-protein kinase</keyword>
<evidence type="ECO:0000256" key="2">
    <source>
        <dbReference type="ARBA" id="ARBA00022741"/>
    </source>
</evidence>
<proteinExistence type="predicted"/>
<evidence type="ECO:0000256" key="6">
    <source>
        <dbReference type="SAM" id="MobiDB-lite"/>
    </source>
</evidence>
<dbReference type="InterPro" id="IPR011009">
    <property type="entry name" value="Kinase-like_dom_sf"/>
</dbReference>
<evidence type="ECO:0000256" key="5">
    <source>
        <dbReference type="PROSITE-ProRule" id="PRU10141"/>
    </source>
</evidence>
<dbReference type="GO" id="GO:0005524">
    <property type="term" value="F:ATP binding"/>
    <property type="evidence" value="ECO:0007669"/>
    <property type="project" value="UniProtKB-UniRule"/>
</dbReference>
<dbReference type="GO" id="GO:0004674">
    <property type="term" value="F:protein serine/threonine kinase activity"/>
    <property type="evidence" value="ECO:0007669"/>
    <property type="project" value="UniProtKB-KW"/>
</dbReference>
<dbReference type="RefSeq" id="WP_200556335.1">
    <property type="nucleotide sequence ID" value="NZ_JAEPES010000003.1"/>
</dbReference>
<dbReference type="AlphaFoldDB" id="A0A934SLU2"/>
<dbReference type="Pfam" id="PF00069">
    <property type="entry name" value="Pkinase"/>
    <property type="match status" value="1"/>
</dbReference>
<dbReference type="InterPro" id="IPR000719">
    <property type="entry name" value="Prot_kinase_dom"/>
</dbReference>
<accession>A0A934SLU2</accession>
<sequence>MDPRLGSFLKGRYRPTEVIGRGGMGYVYRARDEALGRDVAIKLFAAATDPIEIRRQEHEVNLLAGLSHYSLVTLLDAAVDRSDPDDPRIYFVMELVAGDDLARLLDRRSLSARQVAQLGFDLAEGLQYIHRRGVVHRDLKPSNVLMLDYDDDSTRTRAKLTDFGIALTARSARITGAGMTTGTAAYLSPEQAQKSPVGPPSDIYSLGLVLLECFTGRLAFPGDPIPSALARLLGDPSIPDDLAPEWRELLAAMTARHPDDRPTADEVVAALAQLLASESGRHRHGFSGSGLTLDRNSVLHDVADRVVSIAGRALNAGVAALTTGALEQIWVSPELGLRESDVVRLLASPTVERPDLSCSLAATILGAGGDVVGTLEVFGDARLGSSDEQVATFTDLAALVAGALGTPVRIRPAQTSETPNRAGNVTALNSRRAARREPRWDEIPARG</sequence>
<keyword evidence="1" id="KW-0808">Transferase</keyword>
<keyword evidence="4 5" id="KW-0067">ATP-binding</keyword>
<evidence type="ECO:0000313" key="9">
    <source>
        <dbReference type="Proteomes" id="UP000636458"/>
    </source>
</evidence>
<evidence type="ECO:0000256" key="1">
    <source>
        <dbReference type="ARBA" id="ARBA00022679"/>
    </source>
</evidence>
<evidence type="ECO:0000256" key="4">
    <source>
        <dbReference type="ARBA" id="ARBA00022840"/>
    </source>
</evidence>
<feature type="domain" description="Protein kinase" evidence="7">
    <location>
        <begin position="13"/>
        <end position="275"/>
    </location>
</feature>
<dbReference type="PANTHER" id="PTHR43289">
    <property type="entry name" value="MITOGEN-ACTIVATED PROTEIN KINASE KINASE KINASE 20-RELATED"/>
    <property type="match status" value="1"/>
</dbReference>
<dbReference type="PANTHER" id="PTHR43289:SF34">
    <property type="entry name" value="SERINE_THREONINE-PROTEIN KINASE YBDM-RELATED"/>
    <property type="match status" value="1"/>
</dbReference>
<dbReference type="PROSITE" id="PS00108">
    <property type="entry name" value="PROTEIN_KINASE_ST"/>
    <property type="match status" value="1"/>
</dbReference>
<evidence type="ECO:0000259" key="7">
    <source>
        <dbReference type="PROSITE" id="PS50011"/>
    </source>
</evidence>
<feature type="binding site" evidence="5">
    <location>
        <position position="42"/>
    </location>
    <ligand>
        <name>ATP</name>
        <dbReference type="ChEBI" id="CHEBI:30616"/>
    </ligand>
</feature>
<keyword evidence="9" id="KW-1185">Reference proteome</keyword>
<reference evidence="8" key="1">
    <citation type="submission" date="2021-01" db="EMBL/GenBank/DDBJ databases">
        <title>Lacisediminihabitans sp. nov. strain G11-30, isolated from Antarctic Soil.</title>
        <authorList>
            <person name="Li J."/>
        </authorList>
    </citation>
    <scope>NUCLEOTIDE SEQUENCE</scope>
    <source>
        <strain evidence="8">G11-30</strain>
    </source>
</reference>
<dbReference type="SMART" id="SM00220">
    <property type="entry name" value="S_TKc"/>
    <property type="match status" value="1"/>
</dbReference>